<gene>
    <name evidence="2" type="ORF">MANT1106_LOCUS17068</name>
</gene>
<feature type="compositionally biased region" description="Low complexity" evidence="1">
    <location>
        <begin position="14"/>
        <end position="25"/>
    </location>
</feature>
<feature type="compositionally biased region" description="Gly residues" evidence="1">
    <location>
        <begin position="163"/>
        <end position="183"/>
    </location>
</feature>
<evidence type="ECO:0000256" key="1">
    <source>
        <dbReference type="SAM" id="MobiDB-lite"/>
    </source>
</evidence>
<dbReference type="EMBL" id="HBFC01028569">
    <property type="protein sequence ID" value="CAD8716036.1"/>
    <property type="molecule type" value="Transcribed_RNA"/>
</dbReference>
<evidence type="ECO:0000313" key="2">
    <source>
        <dbReference type="EMBL" id="CAD8716036.1"/>
    </source>
</evidence>
<reference evidence="2" key="1">
    <citation type="submission" date="2021-01" db="EMBL/GenBank/DDBJ databases">
        <authorList>
            <person name="Corre E."/>
            <person name="Pelletier E."/>
            <person name="Niang G."/>
            <person name="Scheremetjew M."/>
            <person name="Finn R."/>
            <person name="Kale V."/>
            <person name="Holt S."/>
            <person name="Cochrane G."/>
            <person name="Meng A."/>
            <person name="Brown T."/>
            <person name="Cohen L."/>
        </authorList>
    </citation>
    <scope>NUCLEOTIDE SEQUENCE</scope>
    <source>
        <strain evidence="2">SL-175</strain>
    </source>
</reference>
<proteinExistence type="predicted"/>
<organism evidence="2">
    <name type="scientific">Mantoniella antarctica</name>
    <dbReference type="NCBI Taxonomy" id="81844"/>
    <lineage>
        <taxon>Eukaryota</taxon>
        <taxon>Viridiplantae</taxon>
        <taxon>Chlorophyta</taxon>
        <taxon>Mamiellophyceae</taxon>
        <taxon>Mamiellales</taxon>
        <taxon>Mamiellaceae</taxon>
        <taxon>Mantoniella</taxon>
    </lineage>
</organism>
<feature type="compositionally biased region" description="Basic and acidic residues" evidence="1">
    <location>
        <begin position="29"/>
        <end position="42"/>
    </location>
</feature>
<protein>
    <submittedName>
        <fullName evidence="2">Uncharacterized protein</fullName>
    </submittedName>
</protein>
<dbReference type="AlphaFoldDB" id="A0A7S0SWG3"/>
<feature type="region of interest" description="Disordered" evidence="1">
    <location>
        <begin position="163"/>
        <end position="210"/>
    </location>
</feature>
<feature type="region of interest" description="Disordered" evidence="1">
    <location>
        <begin position="1"/>
        <end position="63"/>
    </location>
</feature>
<accession>A0A7S0SWG3</accession>
<sequence>MEPDSQKNRQPRRSALTSALEELALQSDAHAEDERRQDEDTAHGGSASITVGSPSGMRGPSFAAPHIRVMNSDTEHHPYGGGEVASPMYSDQEDMAQSAGRQHGSFNCLSMLAGECSTPYAAASVPRAGFSFTGGQSACTTADGRNSNSDMSFAYSLGTGGGGVRGGGGRGGGDRGGGGGGSSGAFVSTSDDVSGHASTSSGGGGNDGHAVNVRALHEEVLRSGSTHGAPGERGTMMPIPRLVVVHPFHDEDDNCISAAGKKQRGSFNSLLLLEAHRLSVQNAHTSPSSLSHHAGGTYGNADVDAPCTFQVTA</sequence>
<name>A0A7S0SWG3_9CHLO</name>